<evidence type="ECO:0000313" key="2">
    <source>
        <dbReference type="EMBL" id="GFS39142.1"/>
    </source>
</evidence>
<feature type="domain" description="PiggyBac transposable element-derived protein" evidence="1">
    <location>
        <begin position="14"/>
        <end position="73"/>
    </location>
</feature>
<keyword evidence="3" id="KW-1185">Reference proteome</keyword>
<dbReference type="PROSITE" id="PS00374">
    <property type="entry name" value="MGMT"/>
    <property type="match status" value="1"/>
</dbReference>
<accession>A0A8X6ICA6</accession>
<dbReference type="PANTHER" id="PTHR47272">
    <property type="entry name" value="DDE_TNP_1_7 DOMAIN-CONTAINING PROTEIN"/>
    <property type="match status" value="1"/>
</dbReference>
<dbReference type="GO" id="GO:0003908">
    <property type="term" value="F:methylated-DNA-[protein]-cysteine S-methyltransferase activity"/>
    <property type="evidence" value="ECO:0007669"/>
    <property type="project" value="InterPro"/>
</dbReference>
<dbReference type="InterPro" id="IPR001497">
    <property type="entry name" value="MethylDNA_cys_MeTrfase_AS"/>
</dbReference>
<sequence length="105" mass="12470">MLEPEDTMTRYDKKLKMNVLVPCHRVIKEYNAHMGGVDLTDRFIGRYRIWIKSRKWTSRLFSHLLDMTVINAWVLYKKVSTMKGKSQKDIMKLANFRTELADTLC</sequence>
<dbReference type="OrthoDB" id="122438at2759"/>
<name>A0A8X6ICA6_NEPPI</name>
<evidence type="ECO:0000313" key="3">
    <source>
        <dbReference type="Proteomes" id="UP000887013"/>
    </source>
</evidence>
<dbReference type="GO" id="GO:0006281">
    <property type="term" value="P:DNA repair"/>
    <property type="evidence" value="ECO:0007669"/>
    <property type="project" value="InterPro"/>
</dbReference>
<dbReference type="Proteomes" id="UP000887013">
    <property type="component" value="Unassembled WGS sequence"/>
</dbReference>
<proteinExistence type="predicted"/>
<gene>
    <name evidence="2" type="primary">PGBD4</name>
    <name evidence="2" type="ORF">NPIL_558691</name>
</gene>
<dbReference type="AlphaFoldDB" id="A0A8X6ICA6"/>
<comment type="caution">
    <text evidence="2">The sequence shown here is derived from an EMBL/GenBank/DDBJ whole genome shotgun (WGS) entry which is preliminary data.</text>
</comment>
<reference evidence="2" key="1">
    <citation type="submission" date="2020-08" db="EMBL/GenBank/DDBJ databases">
        <title>Multicomponent nature underlies the extraordinary mechanical properties of spider dragline silk.</title>
        <authorList>
            <person name="Kono N."/>
            <person name="Nakamura H."/>
            <person name="Mori M."/>
            <person name="Yoshida Y."/>
            <person name="Ohtoshi R."/>
            <person name="Malay A.D."/>
            <person name="Moran D.A.P."/>
            <person name="Tomita M."/>
            <person name="Numata K."/>
            <person name="Arakawa K."/>
        </authorList>
    </citation>
    <scope>NUCLEOTIDE SEQUENCE</scope>
</reference>
<dbReference type="Pfam" id="PF13843">
    <property type="entry name" value="DDE_Tnp_1_7"/>
    <property type="match status" value="1"/>
</dbReference>
<dbReference type="EMBL" id="BMAW01043383">
    <property type="protein sequence ID" value="GFS39142.1"/>
    <property type="molecule type" value="Genomic_DNA"/>
</dbReference>
<dbReference type="PANTHER" id="PTHR47272:SF2">
    <property type="entry name" value="PIGGYBAC TRANSPOSABLE ELEMENT-DERIVED PROTEIN 3-LIKE"/>
    <property type="match status" value="1"/>
</dbReference>
<protein>
    <submittedName>
        <fullName evidence="2">PiggyBac transposable element-derived protein 4</fullName>
    </submittedName>
</protein>
<evidence type="ECO:0000259" key="1">
    <source>
        <dbReference type="Pfam" id="PF13843"/>
    </source>
</evidence>
<dbReference type="InterPro" id="IPR029526">
    <property type="entry name" value="PGBD"/>
</dbReference>
<organism evidence="2 3">
    <name type="scientific">Nephila pilipes</name>
    <name type="common">Giant wood spider</name>
    <name type="synonym">Nephila maculata</name>
    <dbReference type="NCBI Taxonomy" id="299642"/>
    <lineage>
        <taxon>Eukaryota</taxon>
        <taxon>Metazoa</taxon>
        <taxon>Ecdysozoa</taxon>
        <taxon>Arthropoda</taxon>
        <taxon>Chelicerata</taxon>
        <taxon>Arachnida</taxon>
        <taxon>Araneae</taxon>
        <taxon>Araneomorphae</taxon>
        <taxon>Entelegynae</taxon>
        <taxon>Araneoidea</taxon>
        <taxon>Nephilidae</taxon>
        <taxon>Nephila</taxon>
    </lineage>
</organism>